<dbReference type="OrthoDB" id="9774907at2"/>
<evidence type="ECO:0000313" key="15">
    <source>
        <dbReference type="Proteomes" id="UP000254834"/>
    </source>
</evidence>
<evidence type="ECO:0000256" key="5">
    <source>
        <dbReference type="ARBA" id="ARBA00022727"/>
    </source>
</evidence>
<feature type="domain" description="Thymidylate kinase-like" evidence="13">
    <location>
        <begin position="39"/>
        <end position="229"/>
    </location>
</feature>
<evidence type="ECO:0000256" key="6">
    <source>
        <dbReference type="ARBA" id="ARBA00022741"/>
    </source>
</evidence>
<evidence type="ECO:0000256" key="4">
    <source>
        <dbReference type="ARBA" id="ARBA00022679"/>
    </source>
</evidence>
<dbReference type="PANTHER" id="PTHR10344">
    <property type="entry name" value="THYMIDYLATE KINASE"/>
    <property type="match status" value="1"/>
</dbReference>
<comment type="function">
    <text evidence="10 11">Phosphorylation of dTMP to form dTDP in both de novo and salvage pathways of dTTP synthesis.</text>
</comment>
<dbReference type="SUPFAM" id="SSF52540">
    <property type="entry name" value="P-loop containing nucleoside triphosphate hydrolases"/>
    <property type="match status" value="1"/>
</dbReference>
<dbReference type="GO" id="GO:0006233">
    <property type="term" value="P:dTDP biosynthetic process"/>
    <property type="evidence" value="ECO:0007669"/>
    <property type="project" value="InterPro"/>
</dbReference>
<dbReference type="EC" id="2.7.4.9" evidence="2 11"/>
<dbReference type="EMBL" id="CP025544">
    <property type="protein sequence ID" value="AXK60618.1"/>
    <property type="molecule type" value="Genomic_DNA"/>
</dbReference>
<reference evidence="14 15" key="1">
    <citation type="submission" date="2017-12" db="EMBL/GenBank/DDBJ databases">
        <title>Chromulinavorax destructans is a abundant pathogen of dominant heterotrophic picoflagllates.</title>
        <authorList>
            <person name="Deeg C.M."/>
            <person name="Zimmer M."/>
            <person name="Suttle C.A."/>
        </authorList>
    </citation>
    <scope>NUCLEOTIDE SEQUENCE [LARGE SCALE GENOMIC DNA]</scope>
    <source>
        <strain evidence="14 15">SeV1</strain>
    </source>
</reference>
<dbReference type="GO" id="GO:0006227">
    <property type="term" value="P:dUDP biosynthetic process"/>
    <property type="evidence" value="ECO:0007669"/>
    <property type="project" value="TreeGrafter"/>
</dbReference>
<evidence type="ECO:0000256" key="9">
    <source>
        <dbReference type="ARBA" id="ARBA00048743"/>
    </source>
</evidence>
<dbReference type="GO" id="GO:0005524">
    <property type="term" value="F:ATP binding"/>
    <property type="evidence" value="ECO:0007669"/>
    <property type="project" value="UniProtKB-UniRule"/>
</dbReference>
<name>A0A345ZBF1_9BACT</name>
<dbReference type="RefSeq" id="WP_115585633.1">
    <property type="nucleotide sequence ID" value="NZ_CP025544.1"/>
</dbReference>
<evidence type="ECO:0000256" key="8">
    <source>
        <dbReference type="ARBA" id="ARBA00022840"/>
    </source>
</evidence>
<accession>A0A345ZBF1</accession>
<evidence type="ECO:0000256" key="1">
    <source>
        <dbReference type="ARBA" id="ARBA00009776"/>
    </source>
</evidence>
<dbReference type="Pfam" id="PF02223">
    <property type="entry name" value="Thymidylate_kin"/>
    <property type="match status" value="1"/>
</dbReference>
<keyword evidence="4 11" id="KW-0808">Transferase</keyword>
<keyword evidence="8 11" id="KW-0067">ATP-binding</keyword>
<keyword evidence="12" id="KW-1133">Transmembrane helix</keyword>
<dbReference type="GO" id="GO:0004798">
    <property type="term" value="F:dTMP kinase activity"/>
    <property type="evidence" value="ECO:0007669"/>
    <property type="project" value="UniProtKB-UniRule"/>
</dbReference>
<dbReference type="NCBIfam" id="TIGR00041">
    <property type="entry name" value="DTMP_kinase"/>
    <property type="match status" value="1"/>
</dbReference>
<comment type="similarity">
    <text evidence="1 11">Belongs to the thymidylate kinase family.</text>
</comment>
<sequence>MKEKYEQKIRLFYISFLLLTNSLLLSNPMQINRGFLFSIEGTEGCGKSTLITKLAQKLSDVQLNVVTTREPGATELGKSLRTLLMNKTAPTCTLAEFLLFAADRAQHFHEIIMPSLNKNQIVICDRMADSSLVYQGYVKGLDQSKMAFINQWAMQDQQPDIVFYLQIDSESALARVTQRNKHHNEESVAFEKEILEKKQQLIDGFDTILQGRSNVFVIDATAPADEIAEQAFQVVMCYLENNNE</sequence>
<keyword evidence="7 11" id="KW-0418">Kinase</keyword>
<proteinExistence type="inferred from homology"/>
<keyword evidence="12" id="KW-0812">Transmembrane</keyword>
<keyword evidence="15" id="KW-1185">Reference proteome</keyword>
<evidence type="ECO:0000256" key="11">
    <source>
        <dbReference type="HAMAP-Rule" id="MF_00165"/>
    </source>
</evidence>
<feature type="transmembrane region" description="Helical" evidence="12">
    <location>
        <begin position="12"/>
        <end position="29"/>
    </location>
</feature>
<dbReference type="PANTHER" id="PTHR10344:SF4">
    <property type="entry name" value="UMP-CMP KINASE 2, MITOCHONDRIAL"/>
    <property type="match status" value="1"/>
</dbReference>
<protein>
    <recommendedName>
        <fullName evidence="3 11">Thymidylate kinase</fullName>
        <ecNumber evidence="2 11">2.7.4.9</ecNumber>
    </recommendedName>
    <alternativeName>
        <fullName evidence="11">dTMP kinase</fullName>
    </alternativeName>
</protein>
<dbReference type="GO" id="GO:0006235">
    <property type="term" value="P:dTTP biosynthetic process"/>
    <property type="evidence" value="ECO:0007669"/>
    <property type="project" value="UniProtKB-UniRule"/>
</dbReference>
<keyword evidence="12" id="KW-0472">Membrane</keyword>
<feature type="binding site" evidence="11">
    <location>
        <begin position="41"/>
        <end position="48"/>
    </location>
    <ligand>
        <name>ATP</name>
        <dbReference type="ChEBI" id="CHEBI:30616"/>
    </ligand>
</feature>
<dbReference type="Proteomes" id="UP000254834">
    <property type="component" value="Chromosome"/>
</dbReference>
<dbReference type="GO" id="GO:0005829">
    <property type="term" value="C:cytosol"/>
    <property type="evidence" value="ECO:0007669"/>
    <property type="project" value="TreeGrafter"/>
</dbReference>
<evidence type="ECO:0000259" key="13">
    <source>
        <dbReference type="Pfam" id="PF02223"/>
    </source>
</evidence>
<evidence type="ECO:0000313" key="14">
    <source>
        <dbReference type="EMBL" id="AXK60618.1"/>
    </source>
</evidence>
<evidence type="ECO:0000256" key="12">
    <source>
        <dbReference type="SAM" id="Phobius"/>
    </source>
</evidence>
<dbReference type="HAMAP" id="MF_00165">
    <property type="entry name" value="Thymidylate_kinase"/>
    <property type="match status" value="1"/>
</dbReference>
<dbReference type="KEGG" id="cdes:C0J27_02575"/>
<dbReference type="InterPro" id="IPR027417">
    <property type="entry name" value="P-loop_NTPase"/>
</dbReference>
<comment type="catalytic activity">
    <reaction evidence="9 11">
        <text>dTMP + ATP = dTDP + ADP</text>
        <dbReference type="Rhea" id="RHEA:13517"/>
        <dbReference type="ChEBI" id="CHEBI:30616"/>
        <dbReference type="ChEBI" id="CHEBI:58369"/>
        <dbReference type="ChEBI" id="CHEBI:63528"/>
        <dbReference type="ChEBI" id="CHEBI:456216"/>
        <dbReference type="EC" id="2.7.4.9"/>
    </reaction>
</comment>
<dbReference type="FunFam" id="3.40.50.300:FF:000225">
    <property type="entry name" value="Thymidylate kinase"/>
    <property type="match status" value="1"/>
</dbReference>
<evidence type="ECO:0000256" key="3">
    <source>
        <dbReference type="ARBA" id="ARBA00017144"/>
    </source>
</evidence>
<evidence type="ECO:0000256" key="7">
    <source>
        <dbReference type="ARBA" id="ARBA00022777"/>
    </source>
</evidence>
<organism evidence="14 15">
    <name type="scientific">Candidatus Chromulinivorax destructor</name>
    <dbReference type="NCBI Taxonomy" id="2066483"/>
    <lineage>
        <taxon>Bacteria</taxon>
        <taxon>Candidatus Babelota</taxon>
        <taxon>Candidatus Babeliae</taxon>
        <taxon>Candidatus Babeliales</taxon>
        <taxon>Candidatus Chromulinivoraceae</taxon>
        <taxon>Candidatus Chromulinivorax</taxon>
    </lineage>
</organism>
<evidence type="ECO:0000256" key="2">
    <source>
        <dbReference type="ARBA" id="ARBA00012980"/>
    </source>
</evidence>
<dbReference type="InterPro" id="IPR039430">
    <property type="entry name" value="Thymidylate_kin-like_dom"/>
</dbReference>
<dbReference type="AlphaFoldDB" id="A0A345ZBF1"/>
<gene>
    <name evidence="11 14" type="primary">tmk</name>
    <name evidence="14" type="ORF">C0J27_02575</name>
</gene>
<dbReference type="InterPro" id="IPR018094">
    <property type="entry name" value="Thymidylate_kinase"/>
</dbReference>
<dbReference type="CDD" id="cd01672">
    <property type="entry name" value="TMPK"/>
    <property type="match status" value="1"/>
</dbReference>
<evidence type="ECO:0000256" key="10">
    <source>
        <dbReference type="ARBA" id="ARBA00057735"/>
    </source>
</evidence>
<keyword evidence="6 11" id="KW-0547">Nucleotide-binding</keyword>
<keyword evidence="5 11" id="KW-0545">Nucleotide biosynthesis</keyword>
<dbReference type="Gene3D" id="3.40.50.300">
    <property type="entry name" value="P-loop containing nucleotide triphosphate hydrolases"/>
    <property type="match status" value="1"/>
</dbReference>